<dbReference type="EMBL" id="VKAD01000001">
    <property type="protein sequence ID" value="TXR53398.1"/>
    <property type="molecule type" value="Genomic_DNA"/>
</dbReference>
<dbReference type="SUPFAM" id="SSF53335">
    <property type="entry name" value="S-adenosyl-L-methionine-dependent methyltransferases"/>
    <property type="match status" value="1"/>
</dbReference>
<dbReference type="InterPro" id="IPR041698">
    <property type="entry name" value="Methyltransf_25"/>
</dbReference>
<dbReference type="GO" id="GO:0032259">
    <property type="term" value="P:methylation"/>
    <property type="evidence" value="ECO:0007669"/>
    <property type="project" value="UniProtKB-KW"/>
</dbReference>
<evidence type="ECO:0000259" key="2">
    <source>
        <dbReference type="Pfam" id="PF13649"/>
    </source>
</evidence>
<dbReference type="Pfam" id="PF00515">
    <property type="entry name" value="TPR_1"/>
    <property type="match status" value="1"/>
</dbReference>
<keyword evidence="3" id="KW-0808">Transferase</keyword>
<keyword evidence="1" id="KW-0802">TPR repeat</keyword>
<name>A0A5C8Z836_9GAMM</name>
<dbReference type="PROSITE" id="PS50005">
    <property type="entry name" value="TPR"/>
    <property type="match status" value="2"/>
</dbReference>
<dbReference type="InterPro" id="IPR053173">
    <property type="entry name" value="SAM-binding_MTase"/>
</dbReference>
<comment type="caution">
    <text evidence="3">The sequence shown here is derived from an EMBL/GenBank/DDBJ whole genome shotgun (WGS) entry which is preliminary data.</text>
</comment>
<accession>A0A5C8Z836</accession>
<evidence type="ECO:0000313" key="4">
    <source>
        <dbReference type="Proteomes" id="UP000321764"/>
    </source>
</evidence>
<dbReference type="GO" id="GO:0008168">
    <property type="term" value="F:methyltransferase activity"/>
    <property type="evidence" value="ECO:0007669"/>
    <property type="project" value="UniProtKB-KW"/>
</dbReference>
<gene>
    <name evidence="3" type="ORF">FME95_02165</name>
</gene>
<reference evidence="3 4" key="1">
    <citation type="submission" date="2019-07" db="EMBL/GenBank/DDBJ databases">
        <title>Reinekea sp. strain SSH23 genome sequencing and assembly.</title>
        <authorList>
            <person name="Kim I."/>
        </authorList>
    </citation>
    <scope>NUCLEOTIDE SEQUENCE [LARGE SCALE GENOMIC DNA]</scope>
    <source>
        <strain evidence="3 4">SSH23</strain>
    </source>
</reference>
<dbReference type="RefSeq" id="WP_147712738.1">
    <property type="nucleotide sequence ID" value="NZ_VKAD01000001.1"/>
</dbReference>
<feature type="repeat" description="TPR" evidence="1">
    <location>
        <begin position="116"/>
        <end position="149"/>
    </location>
</feature>
<dbReference type="Gene3D" id="3.40.50.150">
    <property type="entry name" value="Vaccinia Virus protein VP39"/>
    <property type="match status" value="1"/>
</dbReference>
<proteinExistence type="predicted"/>
<keyword evidence="3" id="KW-0489">Methyltransferase</keyword>
<dbReference type="InterPro" id="IPR019734">
    <property type="entry name" value="TPR_rpt"/>
</dbReference>
<sequence>MEQAIQHLDSWSTKLPTASNRDDIYHDTNAASNLEQHALYHYEKSLAESTRNEDCAMHRQKARDYANQLVTLHKHKNSQSCSIALNLLGRIALDEGFYSLAFQHLEEATSLAPNSAGNWYSLGHVHLADQCYDQALECFTKALDISPNETRAAISIAYTLYKKGLTVAAFQAYRKLFHVHPEDQHVQAKLFDLVHQIKADYYQEELEQDVISWLMLDDVNSQKLAPLTISLLTHKYDLKNPNAVLDLQDLAIDPLLSLALAKLYVTDKSLEEVIIIIRKQLLLSAIAGDYQDSKLLDLTINIAQHSQHNEYIYAYQTDELEILNLLTDSLKKLSQTDLQSHSNVAYLFSLYAMYESPTQISSLLKISFADVYTWPDEVKTLFKTTVLDFKAEIAAADELTTLTSISNEISLAVKAQYEANPYPRWSHLGYNTPTNYGRALEQELENFRAPEFFNMGAIKVLIAGCGTGQHALRVAKYFRNVEVTAIDITRRSLAYAQKKAEQYGIENITFMNLDILDLDALQGEFHVIECSGVLHHMQDPSVGLAKLKTKLAANGLIKLGLYSEVARKPIQQVRALLDQYQVPTNLESIRTLRQSIIEDKLPIDNKGILESQDFYSASGCRDLLFHEQELLFSPLKIQQLISEHDLRFLGFVLPSDKKADYSTRYPDDAKRIDLNNWQEFELQHPAMFSQMYQFYLQPC</sequence>
<protein>
    <submittedName>
        <fullName evidence="3">Methyltransferase domain-containing protein</fullName>
    </submittedName>
</protein>
<dbReference type="SMART" id="SM00028">
    <property type="entry name" value="TPR"/>
    <property type="match status" value="3"/>
</dbReference>
<dbReference type="InterPro" id="IPR029063">
    <property type="entry name" value="SAM-dependent_MTases_sf"/>
</dbReference>
<feature type="repeat" description="TPR" evidence="1">
    <location>
        <begin position="82"/>
        <end position="115"/>
    </location>
</feature>
<dbReference type="Pfam" id="PF13649">
    <property type="entry name" value="Methyltransf_25"/>
    <property type="match status" value="1"/>
</dbReference>
<dbReference type="CDD" id="cd02440">
    <property type="entry name" value="AdoMet_MTases"/>
    <property type="match status" value="1"/>
</dbReference>
<dbReference type="PROSITE" id="PS50293">
    <property type="entry name" value="TPR_REGION"/>
    <property type="match status" value="1"/>
</dbReference>
<feature type="domain" description="Methyltransferase" evidence="2">
    <location>
        <begin position="460"/>
        <end position="554"/>
    </location>
</feature>
<dbReference type="PANTHER" id="PTHR45128">
    <property type="entry name" value="METHYLTRANSFERASE TYPE 11"/>
    <property type="match status" value="1"/>
</dbReference>
<evidence type="ECO:0000256" key="1">
    <source>
        <dbReference type="PROSITE-ProRule" id="PRU00339"/>
    </source>
</evidence>
<dbReference type="PANTHER" id="PTHR45128:SF1">
    <property type="entry name" value="S-ADENOSYLMETHIONINE-DEPENDENT METHYLTRANSFERASE RV2258C"/>
    <property type="match status" value="1"/>
</dbReference>
<organism evidence="3 4">
    <name type="scientific">Reinekea thalattae</name>
    <dbReference type="NCBI Taxonomy" id="2593301"/>
    <lineage>
        <taxon>Bacteria</taxon>
        <taxon>Pseudomonadati</taxon>
        <taxon>Pseudomonadota</taxon>
        <taxon>Gammaproteobacteria</taxon>
        <taxon>Oceanospirillales</taxon>
        <taxon>Saccharospirillaceae</taxon>
        <taxon>Reinekea</taxon>
    </lineage>
</organism>
<dbReference type="InterPro" id="IPR011990">
    <property type="entry name" value="TPR-like_helical_dom_sf"/>
</dbReference>
<keyword evidence="4" id="KW-1185">Reference proteome</keyword>
<dbReference type="Proteomes" id="UP000321764">
    <property type="component" value="Unassembled WGS sequence"/>
</dbReference>
<dbReference type="Gene3D" id="1.25.40.10">
    <property type="entry name" value="Tetratricopeptide repeat domain"/>
    <property type="match status" value="1"/>
</dbReference>
<dbReference type="OrthoDB" id="649979at2"/>
<dbReference type="SUPFAM" id="SSF48452">
    <property type="entry name" value="TPR-like"/>
    <property type="match status" value="1"/>
</dbReference>
<evidence type="ECO:0000313" key="3">
    <source>
        <dbReference type="EMBL" id="TXR53398.1"/>
    </source>
</evidence>
<dbReference type="AlphaFoldDB" id="A0A5C8Z836"/>